<dbReference type="Proteomes" id="UP000619265">
    <property type="component" value="Unassembled WGS sequence"/>
</dbReference>
<feature type="compositionally biased region" description="Polar residues" evidence="2">
    <location>
        <begin position="13"/>
        <end position="28"/>
    </location>
</feature>
<dbReference type="Gramene" id="Jr12_17670_p1">
    <property type="protein sequence ID" value="cds.Jr12_17670_p1"/>
    <property type="gene ID" value="Jr12_17670"/>
</dbReference>
<evidence type="ECO:0000313" key="5">
    <source>
        <dbReference type="Proteomes" id="UP000619265"/>
    </source>
</evidence>
<evidence type="ECO:0000256" key="1">
    <source>
        <dbReference type="ARBA" id="ARBA00005474"/>
    </source>
</evidence>
<reference evidence="4" key="1">
    <citation type="submission" date="2015-10" db="EMBL/GenBank/DDBJ databases">
        <authorList>
            <person name="Martinez-Garcia P.J."/>
            <person name="Crepeau M.W."/>
            <person name="Puiu D."/>
            <person name="Gonzalez-Ibeas D."/>
            <person name="Whalen J."/>
            <person name="Stevens K."/>
            <person name="Paul R."/>
            <person name="Butterfield T."/>
            <person name="Britton M."/>
            <person name="Reagan R."/>
            <person name="Chakraborty S."/>
            <person name="Walawage S.L."/>
            <person name="Vasquez-Gross H.A."/>
            <person name="Cardeno C."/>
            <person name="Famula R."/>
            <person name="Pratt K."/>
            <person name="Kuruganti S."/>
            <person name="Aradhya M.K."/>
            <person name="Leslie C.A."/>
            <person name="Dandekar A.M."/>
            <person name="Salzberg S.L."/>
            <person name="Wegrzyn J.L."/>
            <person name="Langley C.H."/>
            <person name="Neale D.B."/>
        </authorList>
    </citation>
    <scope>NUCLEOTIDE SEQUENCE</scope>
    <source>
        <tissue evidence="4">Leaves</tissue>
    </source>
</reference>
<dbReference type="PANTHER" id="PTHR31301">
    <property type="entry name" value="LOB DOMAIN-CONTAINING PROTEIN 4-RELATED"/>
    <property type="match status" value="1"/>
</dbReference>
<organism evidence="4 5">
    <name type="scientific">Juglans regia</name>
    <name type="common">English walnut</name>
    <dbReference type="NCBI Taxonomy" id="51240"/>
    <lineage>
        <taxon>Eukaryota</taxon>
        <taxon>Viridiplantae</taxon>
        <taxon>Streptophyta</taxon>
        <taxon>Embryophyta</taxon>
        <taxon>Tracheophyta</taxon>
        <taxon>Spermatophyta</taxon>
        <taxon>Magnoliopsida</taxon>
        <taxon>eudicotyledons</taxon>
        <taxon>Gunneridae</taxon>
        <taxon>Pentapetalae</taxon>
        <taxon>rosids</taxon>
        <taxon>fabids</taxon>
        <taxon>Fagales</taxon>
        <taxon>Juglandaceae</taxon>
        <taxon>Juglans</taxon>
    </lineage>
</organism>
<evidence type="ECO:0000256" key="2">
    <source>
        <dbReference type="SAM" id="MobiDB-lite"/>
    </source>
</evidence>
<protein>
    <recommendedName>
        <fullName evidence="3">LOB domain-containing protein</fullName>
    </recommendedName>
</protein>
<comment type="similarity">
    <text evidence="1">Belongs to the LOB domain-containing protein family.</text>
</comment>
<dbReference type="PROSITE" id="PS50891">
    <property type="entry name" value="LOB"/>
    <property type="match status" value="1"/>
</dbReference>
<evidence type="ECO:0000259" key="3">
    <source>
        <dbReference type="PROSITE" id="PS50891"/>
    </source>
</evidence>
<feature type="region of interest" description="Disordered" evidence="2">
    <location>
        <begin position="1"/>
        <end position="32"/>
    </location>
</feature>
<proteinExistence type="inferred from homology"/>
<name>A0A833X916_JUGRE</name>
<dbReference type="AlphaFoldDB" id="A0A833X916"/>
<dbReference type="EMBL" id="LIHL02000012">
    <property type="protein sequence ID" value="KAF5452995.1"/>
    <property type="molecule type" value="Genomic_DNA"/>
</dbReference>
<comment type="caution">
    <text evidence="4">The sequence shown here is derived from an EMBL/GenBank/DDBJ whole genome shotgun (WGS) entry which is preliminary data.</text>
</comment>
<accession>A0A833X916</accession>
<dbReference type="PANTHER" id="PTHR31301:SF67">
    <property type="entry name" value="LOB DOMAIN-CONTAINING PROTEIN 22"/>
    <property type="match status" value="1"/>
</dbReference>
<feature type="non-terminal residue" evidence="4">
    <location>
        <position position="1"/>
    </location>
</feature>
<dbReference type="Pfam" id="PF03195">
    <property type="entry name" value="LOB"/>
    <property type="match status" value="1"/>
</dbReference>
<feature type="compositionally biased region" description="Basic and acidic residues" evidence="2">
    <location>
        <begin position="1"/>
        <end position="12"/>
    </location>
</feature>
<reference evidence="4" key="2">
    <citation type="submission" date="2020-03" db="EMBL/GenBank/DDBJ databases">
        <title>Walnut 2.0.</title>
        <authorList>
            <person name="Marrano A."/>
            <person name="Britton M."/>
            <person name="Zimin A.V."/>
            <person name="Zaini P.A."/>
            <person name="Workman R."/>
            <person name="Puiu D."/>
            <person name="Bianco L."/>
            <person name="Allen B.J."/>
            <person name="Troggio M."/>
            <person name="Leslie C.A."/>
            <person name="Timp W."/>
            <person name="Dendekar A."/>
            <person name="Salzberg S.L."/>
            <person name="Neale D.B."/>
        </authorList>
    </citation>
    <scope>NUCLEOTIDE SEQUENCE</scope>
    <source>
        <tissue evidence="4">Leaves</tissue>
    </source>
</reference>
<evidence type="ECO:0000313" key="4">
    <source>
        <dbReference type="EMBL" id="KAF5452995.1"/>
    </source>
</evidence>
<gene>
    <name evidence="4" type="ORF">F2P56_027943</name>
</gene>
<dbReference type="InterPro" id="IPR004883">
    <property type="entry name" value="LOB"/>
</dbReference>
<feature type="domain" description="LOB" evidence="3">
    <location>
        <begin position="72"/>
        <end position="173"/>
    </location>
</feature>
<sequence length="342" mass="39098">FLPVSHLREKNQIENQAPSSSQKSCNSIHTRRKRSRYLHHSQYVGPNMYNKKQTYSLQGMNLRPRHGNGTTQACAACRYQRRKCAPDCILAPYFPHDRQKQFLNAHKLFGVSNIIKIIKNLDQPDKEEAMRTIIFQSNVRANDPVGGCCRMIRDLQRLIDYNKAELDIVLHQLAICRAQAHDQQPDHSQIPNVLDAAFNSENDYINISADPTLGSCNASVLQYHYLGQHQEPYFVINNDSLQEDVNAWAVQDSLSMSSLHIKHGADDECDDTKPVFERSCERNEMKFEAEDQRVERSYEGMLRIGNAEDGSCIQQAHDHDDINDDDQDHDLKGAATLFTLTN</sequence>